<dbReference type="OrthoDB" id="6050055at2759"/>
<protein>
    <recommendedName>
        <fullName evidence="1">Vitelline envelope sperm lysin receptor C-terminal domain-containing protein</fullName>
    </recommendedName>
</protein>
<feature type="domain" description="Vitelline envelope sperm lysin receptor C-terminal" evidence="1">
    <location>
        <begin position="34"/>
        <end position="214"/>
    </location>
</feature>
<name>A0A8S3QIK2_MYTED</name>
<reference evidence="2" key="1">
    <citation type="submission" date="2021-03" db="EMBL/GenBank/DDBJ databases">
        <authorList>
            <person name="Bekaert M."/>
        </authorList>
    </citation>
    <scope>NUCLEOTIDE SEQUENCE</scope>
</reference>
<evidence type="ECO:0000313" key="2">
    <source>
        <dbReference type="EMBL" id="CAG2194323.1"/>
    </source>
</evidence>
<dbReference type="Pfam" id="PF25272">
    <property type="entry name" value="VERL_C"/>
    <property type="match status" value="1"/>
</dbReference>
<dbReference type="InterPro" id="IPR057371">
    <property type="entry name" value="VERL_C"/>
</dbReference>
<organism evidence="2 3">
    <name type="scientific">Mytilus edulis</name>
    <name type="common">Blue mussel</name>
    <dbReference type="NCBI Taxonomy" id="6550"/>
    <lineage>
        <taxon>Eukaryota</taxon>
        <taxon>Metazoa</taxon>
        <taxon>Spiralia</taxon>
        <taxon>Lophotrochozoa</taxon>
        <taxon>Mollusca</taxon>
        <taxon>Bivalvia</taxon>
        <taxon>Autobranchia</taxon>
        <taxon>Pteriomorphia</taxon>
        <taxon>Mytilida</taxon>
        <taxon>Mytiloidea</taxon>
        <taxon>Mytilidae</taxon>
        <taxon>Mytilinae</taxon>
        <taxon>Mytilus</taxon>
    </lineage>
</organism>
<accession>A0A8S3QIK2</accession>
<comment type="caution">
    <text evidence="2">The sequence shown here is derived from an EMBL/GenBank/DDBJ whole genome shotgun (WGS) entry which is preliminary data.</text>
</comment>
<evidence type="ECO:0000259" key="1">
    <source>
        <dbReference type="Pfam" id="PF25272"/>
    </source>
</evidence>
<dbReference type="AlphaFoldDB" id="A0A8S3QIK2"/>
<gene>
    <name evidence="2" type="ORF">MEDL_9340</name>
</gene>
<dbReference type="EMBL" id="CAJPWZ010000476">
    <property type="protein sequence ID" value="CAG2194323.1"/>
    <property type="molecule type" value="Genomic_DNA"/>
</dbReference>
<proteinExistence type="predicted"/>
<dbReference type="Proteomes" id="UP000683360">
    <property type="component" value="Unassembled WGS sequence"/>
</dbReference>
<sequence length="277" mass="29944">MGNCITLKPKTIENKEDIVFDIECGESINDTANITFLTDVDYITPVALCNGTEVILTPIDDFRSTINASYPGGPDVGCIFLRTYGPGIDVYSVNIEVAHNVNGTLIQNADDVYSLTCSFGDEIDGHADARKIDDSHFPPKALTDIKSRNITTNLTLDVVDYGGVSLTGKLIPLGKNIRLKGEISATSNETSFRAFSCQAISYDGIETFNILIGGYSELDEQLDESKESEDDRSGATAEVDKPKSTTIAIVLVPAGVNIPENISGQAFEEETTINEEQ</sequence>
<keyword evidence="3" id="KW-1185">Reference proteome</keyword>
<evidence type="ECO:0000313" key="3">
    <source>
        <dbReference type="Proteomes" id="UP000683360"/>
    </source>
</evidence>